<dbReference type="InterPro" id="IPR022367">
    <property type="entry name" value="2-oxoacid/accept_OxRdtase_asu"/>
</dbReference>
<organism evidence="5">
    <name type="scientific">hydrothermal vent metagenome</name>
    <dbReference type="NCBI Taxonomy" id="652676"/>
    <lineage>
        <taxon>unclassified sequences</taxon>
        <taxon>metagenomes</taxon>
        <taxon>ecological metagenomes</taxon>
    </lineage>
</organism>
<evidence type="ECO:0000259" key="2">
    <source>
        <dbReference type="Pfam" id="PF01558"/>
    </source>
</evidence>
<feature type="domain" description="Pyruvate/ketoisovalerate oxidoreductase catalytic" evidence="2">
    <location>
        <begin position="23"/>
        <end position="212"/>
    </location>
</feature>
<dbReference type="GO" id="GO:0016903">
    <property type="term" value="F:oxidoreductase activity, acting on the aldehyde or oxo group of donors"/>
    <property type="evidence" value="ECO:0007669"/>
    <property type="project" value="InterPro"/>
</dbReference>
<dbReference type="InterPro" id="IPR019752">
    <property type="entry name" value="Pyrv/ketoisovalerate_OxRed_cat"/>
</dbReference>
<dbReference type="EMBL" id="UOET01000077">
    <property type="protein sequence ID" value="VAW27085.1"/>
    <property type="molecule type" value="Genomic_DNA"/>
</dbReference>
<dbReference type="SUPFAM" id="SSF53323">
    <property type="entry name" value="Pyruvate-ferredoxin oxidoreductase, PFOR, domain III"/>
    <property type="match status" value="1"/>
</dbReference>
<evidence type="ECO:0000313" key="5">
    <source>
        <dbReference type="EMBL" id="VAW27085.1"/>
    </source>
</evidence>
<dbReference type="InterPro" id="IPR029061">
    <property type="entry name" value="THDP-binding"/>
</dbReference>
<name>A0A3B0U839_9ZZZZ</name>
<feature type="domain" description="Pyruvate flavodoxin/ferredoxin oxidoreductase pyrimidine binding" evidence="3">
    <location>
        <begin position="263"/>
        <end position="472"/>
    </location>
</feature>
<dbReference type="CDD" id="cd07034">
    <property type="entry name" value="TPP_PYR_PFOR_IOR-alpha_like"/>
    <property type="match status" value="1"/>
</dbReference>
<dbReference type="FunFam" id="3.40.50.970:FF:000022">
    <property type="entry name" value="2-oxoglutarate ferredoxin oxidoreductase alpha subunit"/>
    <property type="match status" value="1"/>
</dbReference>
<dbReference type="Pfam" id="PF01558">
    <property type="entry name" value="POR"/>
    <property type="match status" value="1"/>
</dbReference>
<dbReference type="Gene3D" id="3.40.50.920">
    <property type="match status" value="1"/>
</dbReference>
<accession>A0A3B0U839</accession>
<dbReference type="SUPFAM" id="SSF52922">
    <property type="entry name" value="TK C-terminal domain-like"/>
    <property type="match status" value="1"/>
</dbReference>
<proteinExistence type="predicted"/>
<evidence type="ECO:0000259" key="3">
    <source>
        <dbReference type="Pfam" id="PF01855"/>
    </source>
</evidence>
<gene>
    <name evidence="5" type="ORF">MNBD_BACTEROID07-1613</name>
</gene>
<feature type="domain" description="Pyruvate:ferredoxin oxidoreductase core" evidence="4">
    <location>
        <begin position="514"/>
        <end position="583"/>
    </location>
</feature>
<dbReference type="EC" id="1.2.7.-" evidence="5"/>
<dbReference type="Pfam" id="PF01855">
    <property type="entry name" value="POR_N"/>
    <property type="match status" value="1"/>
</dbReference>
<dbReference type="InterPro" id="IPR050722">
    <property type="entry name" value="Pyruvate:ferred/Flavod_OxRd"/>
</dbReference>
<dbReference type="InterPro" id="IPR033412">
    <property type="entry name" value="PFOR_II"/>
</dbReference>
<evidence type="ECO:0000259" key="4">
    <source>
        <dbReference type="Pfam" id="PF17147"/>
    </source>
</evidence>
<dbReference type="AlphaFoldDB" id="A0A3B0U839"/>
<dbReference type="SUPFAM" id="SSF52518">
    <property type="entry name" value="Thiamin diphosphate-binding fold (THDP-binding)"/>
    <property type="match status" value="1"/>
</dbReference>
<reference evidence="5" key="1">
    <citation type="submission" date="2018-06" db="EMBL/GenBank/DDBJ databases">
        <authorList>
            <person name="Zhirakovskaya E."/>
        </authorList>
    </citation>
    <scope>NUCLEOTIDE SEQUENCE</scope>
</reference>
<dbReference type="InterPro" id="IPR009014">
    <property type="entry name" value="Transketo_C/PFOR_II"/>
</dbReference>
<dbReference type="Gene3D" id="3.40.920.10">
    <property type="entry name" value="Pyruvate-ferredoxin oxidoreductase, PFOR, domain III"/>
    <property type="match status" value="1"/>
</dbReference>
<dbReference type="NCBIfam" id="TIGR03710">
    <property type="entry name" value="OAFO_sf"/>
    <property type="match status" value="1"/>
</dbReference>
<dbReference type="PANTHER" id="PTHR32154">
    <property type="entry name" value="PYRUVATE-FLAVODOXIN OXIDOREDUCTASE-RELATED"/>
    <property type="match status" value="1"/>
</dbReference>
<evidence type="ECO:0000256" key="1">
    <source>
        <dbReference type="ARBA" id="ARBA00023002"/>
    </source>
</evidence>
<protein>
    <submittedName>
        <fullName evidence="5">2-oxoglutarate/2-oxoacid ferredoxin oxidoreductase, gamma subunit / 2-oxoglutarate/2-oxoacid ferredoxin oxidoreductase, alpha subunit</fullName>
        <ecNumber evidence="5">1.2.7.-</ecNumber>
    </submittedName>
</protein>
<sequence>MTVKKDRIVEIEEAVVRFAGDSGDGMQLTGNLFSDSTAFAGNDFATFPDYPSEIRAPQGTVSGVSGFQIHFGHKNIHTTGDLADVLVAMNPASLKANLMWVKKDAIIILNSDEFTEKNLAKAGFDSNPLEDNSLTGHLLVLGPLSTLTKEAVKDLDMDSKSALKSKNMFALGIIYYLFNRDFTRTFAFFETKFKKNPLVVKANKKVLEAGYNYAETLEIFTNTYRIEKAKLNKGRYRNVTGNLATAWGLLAASERSGRNIYLGSYPITPATDILQELAKHKQFTCITQQAEDEIAGVVSTIGGSFAGAMAVTTTSGPGLSLKSEAIGLAVMTELPMVVVDVQRGGPSTGLPTKSEQSDLMQALFGRNGEAPCIVMAATSASDAFYAAYEAAKLAMEHMTPVILLTDGSIGNGSEVFKIPKVADLPDINPPIAKADDPDYRPYKRDPKTLARQWAIAGTPGLRHRLGGLEKEDITGNVSHDPLNHQKMTDLRQAKVDRVADCIPELKIDGNAKGDLLVVGWGSTYGVLLTAVEELWEEGKSIGMTQFKHIMPLPKNVHEIFSKFKKIVVCENNSGQFVNYLRMTHPEFKYEQYNKVQGLPFMVSELKTKFDTLLNE</sequence>
<dbReference type="InterPro" id="IPR002869">
    <property type="entry name" value="Pyrv_flavodox_OxRed_cen"/>
</dbReference>
<dbReference type="Pfam" id="PF17147">
    <property type="entry name" value="PFOR_II"/>
    <property type="match status" value="1"/>
</dbReference>
<dbReference type="PANTHER" id="PTHR32154:SF20">
    <property type="entry name" value="2-OXOGLUTARATE OXIDOREDUCTASE SUBUNIT KORA"/>
    <property type="match status" value="1"/>
</dbReference>
<dbReference type="Gene3D" id="3.40.50.970">
    <property type="match status" value="1"/>
</dbReference>
<keyword evidence="1 5" id="KW-0560">Oxidoreductase</keyword>
<dbReference type="GO" id="GO:0006979">
    <property type="term" value="P:response to oxidative stress"/>
    <property type="evidence" value="ECO:0007669"/>
    <property type="project" value="TreeGrafter"/>
</dbReference>
<dbReference type="InterPro" id="IPR002880">
    <property type="entry name" value="Pyrv_Fd/Flavodoxin_OxRdtase_N"/>
</dbReference>